<dbReference type="CDD" id="cd05233">
    <property type="entry name" value="SDR_c"/>
    <property type="match status" value="1"/>
</dbReference>
<comment type="similarity">
    <text evidence="1">Belongs to the short-chain dehydrogenases/reductases (SDR) family.</text>
</comment>
<dbReference type="AlphaFoldDB" id="A0A0A3I4X9"/>
<dbReference type="PRINTS" id="PR00080">
    <property type="entry name" value="SDRFAMILY"/>
</dbReference>
<dbReference type="PROSITE" id="PS00061">
    <property type="entry name" value="ADH_SHORT"/>
    <property type="match status" value="1"/>
</dbReference>
<organism evidence="3 4">
    <name type="scientific">Ureibacillus manganicus DSM 26584</name>
    <dbReference type="NCBI Taxonomy" id="1384049"/>
    <lineage>
        <taxon>Bacteria</taxon>
        <taxon>Bacillati</taxon>
        <taxon>Bacillota</taxon>
        <taxon>Bacilli</taxon>
        <taxon>Bacillales</taxon>
        <taxon>Caryophanaceae</taxon>
        <taxon>Ureibacillus</taxon>
    </lineage>
</organism>
<dbReference type="RefSeq" id="WP_036183225.1">
    <property type="nucleotide sequence ID" value="NZ_AVDA01000004.1"/>
</dbReference>
<dbReference type="PANTHER" id="PTHR43658:SF8">
    <property type="entry name" value="17-BETA-HYDROXYSTEROID DEHYDROGENASE 14-RELATED"/>
    <property type="match status" value="1"/>
</dbReference>
<dbReference type="GO" id="GO:0008206">
    <property type="term" value="P:bile acid metabolic process"/>
    <property type="evidence" value="ECO:0007669"/>
    <property type="project" value="UniProtKB-ARBA"/>
</dbReference>
<keyword evidence="2" id="KW-0560">Oxidoreductase</keyword>
<dbReference type="NCBIfam" id="NF005559">
    <property type="entry name" value="PRK07231.1"/>
    <property type="match status" value="1"/>
</dbReference>
<dbReference type="SUPFAM" id="SSF51735">
    <property type="entry name" value="NAD(P)-binding Rossmann-fold domains"/>
    <property type="match status" value="1"/>
</dbReference>
<dbReference type="GO" id="GO:0016491">
    <property type="term" value="F:oxidoreductase activity"/>
    <property type="evidence" value="ECO:0007669"/>
    <property type="project" value="UniProtKB-KW"/>
</dbReference>
<dbReference type="eggNOG" id="COG1028">
    <property type="taxonomic scope" value="Bacteria"/>
</dbReference>
<dbReference type="EMBL" id="JPVN01000004">
    <property type="protein sequence ID" value="KGR79769.1"/>
    <property type="molecule type" value="Genomic_DNA"/>
</dbReference>
<comment type="caution">
    <text evidence="3">The sequence shown here is derived from an EMBL/GenBank/DDBJ whole genome shotgun (WGS) entry which is preliminary data.</text>
</comment>
<keyword evidence="4" id="KW-1185">Reference proteome</keyword>
<reference evidence="3 4" key="1">
    <citation type="submission" date="2014-02" db="EMBL/GenBank/DDBJ databases">
        <title>Draft genome sequence of Lysinibacillus manganicus DSM 26584T.</title>
        <authorList>
            <person name="Zhang F."/>
            <person name="Wang G."/>
            <person name="Zhang L."/>
        </authorList>
    </citation>
    <scope>NUCLEOTIDE SEQUENCE [LARGE SCALE GENOMIC DNA]</scope>
    <source>
        <strain evidence="3 4">DSM 26584</strain>
    </source>
</reference>
<dbReference type="STRING" id="1384049.CD29_04345"/>
<protein>
    <submittedName>
        <fullName evidence="3">Short-chain dehydrogenase</fullName>
    </submittedName>
</protein>
<dbReference type="Pfam" id="PF13561">
    <property type="entry name" value="adh_short_C2"/>
    <property type="match status" value="1"/>
</dbReference>
<dbReference type="OrthoDB" id="9803333at2"/>
<evidence type="ECO:0000256" key="1">
    <source>
        <dbReference type="ARBA" id="ARBA00006484"/>
    </source>
</evidence>
<name>A0A0A3I4X9_9BACL</name>
<gene>
    <name evidence="3" type="ORF">CD29_04345</name>
</gene>
<evidence type="ECO:0000313" key="4">
    <source>
        <dbReference type="Proteomes" id="UP000030416"/>
    </source>
</evidence>
<proteinExistence type="inferred from homology"/>
<dbReference type="InterPro" id="IPR002347">
    <property type="entry name" value="SDR_fam"/>
</dbReference>
<dbReference type="Gene3D" id="3.40.50.720">
    <property type="entry name" value="NAD(P)-binding Rossmann-like Domain"/>
    <property type="match status" value="1"/>
</dbReference>
<accession>A0A0A3I4X9</accession>
<evidence type="ECO:0000256" key="2">
    <source>
        <dbReference type="ARBA" id="ARBA00023002"/>
    </source>
</evidence>
<dbReference type="InterPro" id="IPR036291">
    <property type="entry name" value="NAD(P)-bd_dom_sf"/>
</dbReference>
<dbReference type="Proteomes" id="UP000030416">
    <property type="component" value="Unassembled WGS sequence"/>
</dbReference>
<evidence type="ECO:0000313" key="3">
    <source>
        <dbReference type="EMBL" id="KGR79769.1"/>
    </source>
</evidence>
<sequence length="248" mass="25789">MFDLQGKVAIVTGGSSGIGLATVKAFVAKGAKVVLSDINVEAGKQHAAAIGQSGGEVTFFEANVAEEAAVQALVKFAVDTYGKLDIIVNNAGIGILAETHELTTDDYHKVIKINQDSIFYGSKYAIQEFLKTGNGGAIVNVASILGTVGQAGAFAYNASKGAANLMTKSLAAEYSNKGIRTNSVCPGYVESGMVNKAALGDYYDNLVSQHPIGRLGVPEEIAHAIVFLCENEFVTGCNLLVDGGYTSV</sequence>
<dbReference type="InterPro" id="IPR020904">
    <property type="entry name" value="Sc_DH/Rdtase_CS"/>
</dbReference>
<dbReference type="PRINTS" id="PR00081">
    <property type="entry name" value="GDHRDH"/>
</dbReference>
<dbReference type="PANTHER" id="PTHR43658">
    <property type="entry name" value="SHORT-CHAIN DEHYDROGENASE/REDUCTASE"/>
    <property type="match status" value="1"/>
</dbReference>
<dbReference type="FunFam" id="3.40.50.720:FF:000084">
    <property type="entry name" value="Short-chain dehydrogenase reductase"/>
    <property type="match status" value="1"/>
</dbReference>